<evidence type="ECO:0008006" key="2">
    <source>
        <dbReference type="Google" id="ProtNLM"/>
    </source>
</evidence>
<dbReference type="NCBIfam" id="NF033709">
    <property type="entry name" value="PorV_fam"/>
    <property type="match status" value="1"/>
</dbReference>
<protein>
    <recommendedName>
        <fullName evidence="2">DUF5723 domain-containing protein</fullName>
    </recommendedName>
</protein>
<accession>A0A383BII4</accession>
<feature type="non-terminal residue" evidence="1">
    <location>
        <position position="245"/>
    </location>
</feature>
<evidence type="ECO:0000313" key="1">
    <source>
        <dbReference type="EMBL" id="SVE19712.1"/>
    </source>
</evidence>
<name>A0A383BII4_9ZZZZ</name>
<dbReference type="EMBL" id="UINC01200706">
    <property type="protein sequence ID" value="SVE19712.1"/>
    <property type="molecule type" value="Genomic_DNA"/>
</dbReference>
<gene>
    <name evidence="1" type="ORF">METZ01_LOCUS472566</name>
</gene>
<sequence>STTQYVAGITYNVLGYATNMSGVDYAGIHLFFLDSGSMDVTNEFWPDGTGETFSMTGLCARGTYGRRVTNRLRIGFTGKYIREQIYTTSMQTFAFDIGSHFDTGIYGFQLGMSISNLGPEVKYEGDGLEIECDDETASGYCAQITEFFPLPMTFRLGLANYIMGPESKIIPTKNHRLLMSVDAINPIDFTLYGSMGMEYAYADMFFVRAGTHFGHDTADMSLGAGLLINTKGFSIGLDYAYVNYG</sequence>
<reference evidence="1" key="1">
    <citation type="submission" date="2018-05" db="EMBL/GenBank/DDBJ databases">
        <authorList>
            <person name="Lanie J.A."/>
            <person name="Ng W.-L."/>
            <person name="Kazmierczak K.M."/>
            <person name="Andrzejewski T.M."/>
            <person name="Davidsen T.M."/>
            <person name="Wayne K.J."/>
            <person name="Tettelin H."/>
            <person name="Glass J.I."/>
            <person name="Rusch D."/>
            <person name="Podicherti R."/>
            <person name="Tsui H.-C.T."/>
            <person name="Winkler M.E."/>
        </authorList>
    </citation>
    <scope>NUCLEOTIDE SEQUENCE</scope>
</reference>
<proteinExistence type="predicted"/>
<feature type="non-terminal residue" evidence="1">
    <location>
        <position position="1"/>
    </location>
</feature>
<organism evidence="1">
    <name type="scientific">marine metagenome</name>
    <dbReference type="NCBI Taxonomy" id="408172"/>
    <lineage>
        <taxon>unclassified sequences</taxon>
        <taxon>metagenomes</taxon>
        <taxon>ecological metagenomes</taxon>
    </lineage>
</organism>
<dbReference type="AlphaFoldDB" id="A0A383BII4"/>